<protein>
    <recommendedName>
        <fullName evidence="1">HTH OST-type domain-containing protein</fullName>
    </recommendedName>
</protein>
<dbReference type="AlphaFoldDB" id="A0A6G8II72"/>
<evidence type="ECO:0000313" key="2">
    <source>
        <dbReference type="EMBL" id="QIM52735.1"/>
    </source>
</evidence>
<sequence length="280" mass="32303">MPDAFNPVSQHEVQRQLGRCLLRIQQYERLLKSMLSLHRFGEPADELQAIREKNIKQFGGKTLGQLAEVLFDTFAVREGTEHPVLDESRIAGDQMLMSFQFQMQMKEEGLDRMRSAVEELVRLRNELVHHLIERFNVWTDAGCDAALQHLKTTYAVIDSRYVELCEWAENLDKAREAAAAFAQGPVFTDWIVNGIAPDGSIDWQGAGIVRALREALKLMANDGWLQLDAAKRWMAAHHPDQTPERYGCKSWPHALQESKAFQLEYRQHEEERVAWFRELT</sequence>
<feature type="domain" description="HTH OST-type" evidence="1">
    <location>
        <begin position="208"/>
        <end position="271"/>
    </location>
</feature>
<dbReference type="Pfam" id="PF12872">
    <property type="entry name" value="OST-HTH"/>
    <property type="match status" value="1"/>
</dbReference>
<evidence type="ECO:0000313" key="3">
    <source>
        <dbReference type="Proteomes" id="UP000503162"/>
    </source>
</evidence>
<dbReference type="InterPro" id="IPR025605">
    <property type="entry name" value="OST-HTH/LOTUS_dom"/>
</dbReference>
<dbReference type="KEGG" id="hcz:G9Q37_11550"/>
<dbReference type="CDD" id="cd10146">
    <property type="entry name" value="LabA_like_C"/>
    <property type="match status" value="1"/>
</dbReference>
<gene>
    <name evidence="2" type="ORF">G9Q37_11550</name>
</gene>
<reference evidence="2 3" key="1">
    <citation type="submission" date="2020-03" db="EMBL/GenBank/DDBJ databases">
        <title>Hydrogenophaga sp. nov. isolated from cyanobacterial mat.</title>
        <authorList>
            <person name="Thorat V."/>
            <person name="Kirdat K."/>
            <person name="Tiwarekar B."/>
            <person name="Costa E.D."/>
            <person name="Yadav A."/>
        </authorList>
    </citation>
    <scope>NUCLEOTIDE SEQUENCE [LARGE SCALE GENOMIC DNA]</scope>
    <source>
        <strain evidence="2 3">BA0156</strain>
    </source>
</reference>
<dbReference type="RefSeq" id="WP_166227337.1">
    <property type="nucleotide sequence ID" value="NZ_CP049989.1"/>
</dbReference>
<name>A0A6G8II72_9BURK</name>
<accession>A0A6G8II72</accession>
<evidence type="ECO:0000259" key="1">
    <source>
        <dbReference type="Pfam" id="PF12872"/>
    </source>
</evidence>
<dbReference type="Proteomes" id="UP000503162">
    <property type="component" value="Chromosome"/>
</dbReference>
<proteinExistence type="predicted"/>
<dbReference type="EMBL" id="CP049989">
    <property type="protein sequence ID" value="QIM52735.1"/>
    <property type="molecule type" value="Genomic_DNA"/>
</dbReference>
<organism evidence="2 3">
    <name type="scientific">Hydrogenophaga crocea</name>
    <dbReference type="NCBI Taxonomy" id="2716225"/>
    <lineage>
        <taxon>Bacteria</taxon>
        <taxon>Pseudomonadati</taxon>
        <taxon>Pseudomonadota</taxon>
        <taxon>Betaproteobacteria</taxon>
        <taxon>Burkholderiales</taxon>
        <taxon>Comamonadaceae</taxon>
        <taxon>Hydrogenophaga</taxon>
    </lineage>
</organism>
<keyword evidence="3" id="KW-1185">Reference proteome</keyword>